<keyword evidence="2" id="KW-1185">Reference proteome</keyword>
<evidence type="ECO:0000313" key="2">
    <source>
        <dbReference type="Proteomes" id="UP000316621"/>
    </source>
</evidence>
<reference evidence="1 2" key="1">
    <citation type="journal article" date="2018" name="Science">
        <title>The opium poppy genome and morphinan production.</title>
        <authorList>
            <person name="Guo L."/>
            <person name="Winzer T."/>
            <person name="Yang X."/>
            <person name="Li Y."/>
            <person name="Ning Z."/>
            <person name="He Z."/>
            <person name="Teodor R."/>
            <person name="Lu Y."/>
            <person name="Bowser T.A."/>
            <person name="Graham I.A."/>
            <person name="Ye K."/>
        </authorList>
    </citation>
    <scope>NUCLEOTIDE SEQUENCE [LARGE SCALE GENOMIC DNA]</scope>
    <source>
        <strain evidence="2">cv. HN1</strain>
        <tissue evidence="1">Leaves</tissue>
    </source>
</reference>
<organism evidence="1 2">
    <name type="scientific">Papaver somniferum</name>
    <name type="common">Opium poppy</name>
    <dbReference type="NCBI Taxonomy" id="3469"/>
    <lineage>
        <taxon>Eukaryota</taxon>
        <taxon>Viridiplantae</taxon>
        <taxon>Streptophyta</taxon>
        <taxon>Embryophyta</taxon>
        <taxon>Tracheophyta</taxon>
        <taxon>Spermatophyta</taxon>
        <taxon>Magnoliopsida</taxon>
        <taxon>Ranunculales</taxon>
        <taxon>Papaveraceae</taxon>
        <taxon>Papaveroideae</taxon>
        <taxon>Papaver</taxon>
    </lineage>
</organism>
<accession>A0A4Y7IX85</accession>
<protein>
    <recommendedName>
        <fullName evidence="3">ATP-dependent DNA helicase</fullName>
    </recommendedName>
</protein>
<evidence type="ECO:0000313" key="1">
    <source>
        <dbReference type="EMBL" id="RZC52089.1"/>
    </source>
</evidence>
<dbReference type="Proteomes" id="UP000316621">
    <property type="component" value="Chromosome 2"/>
</dbReference>
<dbReference type="AlphaFoldDB" id="A0A4Y7IX85"/>
<dbReference type="Gramene" id="RZC52089">
    <property type="protein sequence ID" value="RZC52089"/>
    <property type="gene ID" value="C5167_020514"/>
</dbReference>
<evidence type="ECO:0008006" key="3">
    <source>
        <dbReference type="Google" id="ProtNLM"/>
    </source>
</evidence>
<sequence length="109" mass="12446">MKFCGLYKSPDFQRQSTLNHHIFPLLKFSAAVIPDYDSRVTETIKVGDDPEPKIRLSPSMKRCENLKDLISTVYPGIEEMSIPTASYMTQRTILCPRNDDVTVINQLIL</sequence>
<dbReference type="EMBL" id="CM010716">
    <property type="protein sequence ID" value="RZC52089.1"/>
    <property type="molecule type" value="Genomic_DNA"/>
</dbReference>
<proteinExistence type="predicted"/>
<name>A0A4Y7IX85_PAPSO</name>
<gene>
    <name evidence="1" type="ORF">C5167_020514</name>
</gene>